<dbReference type="InterPro" id="IPR036390">
    <property type="entry name" value="WH_DNA-bd_sf"/>
</dbReference>
<reference evidence="5 6" key="1">
    <citation type="submission" date="2018-07" db="EMBL/GenBank/DDBJ databases">
        <title>The complete nuclear genome of the prasinophyte Chloropicon primus (CCMP1205).</title>
        <authorList>
            <person name="Pombert J.-F."/>
            <person name="Otis C."/>
            <person name="Turmel M."/>
            <person name="Lemieux C."/>
        </authorList>
    </citation>
    <scope>NUCLEOTIDE SEQUENCE [LARGE SCALE GENOMIC DNA]</scope>
    <source>
        <strain evidence="5 6">CCMP1205</strain>
    </source>
</reference>
<reference evidence="4" key="2">
    <citation type="submission" date="2021-01" db="EMBL/GenBank/DDBJ databases">
        <authorList>
            <person name="Corre E."/>
            <person name="Pelletier E."/>
            <person name="Niang G."/>
            <person name="Scheremetjew M."/>
            <person name="Finn R."/>
            <person name="Kale V."/>
            <person name="Holt S."/>
            <person name="Cochrane G."/>
            <person name="Meng A."/>
            <person name="Brown T."/>
            <person name="Cohen L."/>
        </authorList>
    </citation>
    <scope>NUCLEOTIDE SEQUENCE</scope>
    <source>
        <strain evidence="4">CCMP1205</strain>
    </source>
</reference>
<dbReference type="GO" id="GO:0000502">
    <property type="term" value="C:proteasome complex"/>
    <property type="evidence" value="ECO:0007669"/>
    <property type="project" value="UniProtKB-KW"/>
</dbReference>
<dbReference type="FunFam" id="1.25.40.570:FF:000007">
    <property type="entry name" value="26S proteasome non-ATPase regulatory subunit 11"/>
    <property type="match status" value="1"/>
</dbReference>
<dbReference type="SMART" id="SM00088">
    <property type="entry name" value="PINT"/>
    <property type="match status" value="1"/>
</dbReference>
<dbReference type="InterPro" id="IPR040773">
    <property type="entry name" value="Rpn6_N"/>
</dbReference>
<sequence length="436" mass="48497">MEETMEGRVKRAKELSSKGENEWMEAEAELRKLTIEEGTTRSRVAGGNKTLAAEIAKAREEAALALADLYAQRGSSEKLTCLLEDLRPLFAVVPKAKTAKIVRAIIDAVSRIPGTTELQLKLCREQAAWAREEKRTFLRQRIETRLASLLFATKDYPGALALIGTLLSEVKRLDDKLLLVDIHLLESRVHHALRNLPKSKAALTAARTAANAIYVPPSAQAEIDCQSGTLHAEEKDYKTAYSYFYEGFEQLSSVDEKNAGPVLKYMLLCKIMSGNAEDVASIVNTKAGLKYSNSGVDAMTAIAEAYKNRSLKEFQAALHKYAEDLTQDIIVHNHLQSLYDKMLEQNICRLIEPYSTVEIAYIAKLIDLPIQVVESKMSQMILDKVFCGTLDQGSGALIIYEDPEIDEAYNFAIETFQTLGNVVNSLMKRSQKIQVG</sequence>
<dbReference type="EMBL" id="HBHL01000850">
    <property type="protein sequence ID" value="CAD9711685.1"/>
    <property type="molecule type" value="Transcribed_RNA"/>
</dbReference>
<dbReference type="STRING" id="1764295.A0A5B8MWW2"/>
<dbReference type="Proteomes" id="UP000316726">
    <property type="component" value="Chromosome 12"/>
</dbReference>
<dbReference type="Gene3D" id="1.25.40.570">
    <property type="match status" value="1"/>
</dbReference>
<name>A0A5B8MWW2_9CHLO</name>
<keyword evidence="6" id="KW-1185">Reference proteome</keyword>
<evidence type="ECO:0000256" key="1">
    <source>
        <dbReference type="ARBA" id="ARBA00007454"/>
    </source>
</evidence>
<proteinExistence type="inferred from homology"/>
<dbReference type="Pfam" id="PF18055">
    <property type="entry name" value="RPN6_N"/>
    <property type="match status" value="1"/>
</dbReference>
<feature type="domain" description="PCI" evidence="3">
    <location>
        <begin position="236"/>
        <end position="404"/>
    </location>
</feature>
<dbReference type="AlphaFoldDB" id="A0A5B8MWW2"/>
<evidence type="ECO:0000313" key="6">
    <source>
        <dbReference type="Proteomes" id="UP000316726"/>
    </source>
</evidence>
<dbReference type="Pfam" id="PF01399">
    <property type="entry name" value="PCI"/>
    <property type="match status" value="1"/>
</dbReference>
<comment type="similarity">
    <text evidence="1">Belongs to the proteasome subunit S9 family.</text>
</comment>
<dbReference type="OrthoDB" id="1418352at2759"/>
<dbReference type="SMART" id="SM00753">
    <property type="entry name" value="PAM"/>
    <property type="match status" value="1"/>
</dbReference>
<organism evidence="5 6">
    <name type="scientific">Chloropicon primus</name>
    <dbReference type="NCBI Taxonomy" id="1764295"/>
    <lineage>
        <taxon>Eukaryota</taxon>
        <taxon>Viridiplantae</taxon>
        <taxon>Chlorophyta</taxon>
        <taxon>Chloropicophyceae</taxon>
        <taxon>Chloropicales</taxon>
        <taxon>Chloropicaceae</taxon>
        <taxon>Chloropicon</taxon>
    </lineage>
</organism>
<accession>A0A5B8MWW2</accession>
<keyword evidence="2 5" id="KW-0647">Proteasome</keyword>
<dbReference type="InterPro" id="IPR050871">
    <property type="entry name" value="26S_Proteasome/COP9_Components"/>
</dbReference>
<dbReference type="EMBL" id="CP031045">
    <property type="protein sequence ID" value="QDZ24165.1"/>
    <property type="molecule type" value="Genomic_DNA"/>
</dbReference>
<dbReference type="PROSITE" id="PS50250">
    <property type="entry name" value="PCI"/>
    <property type="match status" value="1"/>
</dbReference>
<evidence type="ECO:0000256" key="2">
    <source>
        <dbReference type="ARBA" id="ARBA00022942"/>
    </source>
</evidence>
<protein>
    <submittedName>
        <fullName evidence="5">Regulatory subunit of 26S proteasome</fullName>
    </submittedName>
</protein>
<evidence type="ECO:0000259" key="3">
    <source>
        <dbReference type="PROSITE" id="PS50250"/>
    </source>
</evidence>
<dbReference type="InterPro" id="IPR000717">
    <property type="entry name" value="PCI_dom"/>
</dbReference>
<dbReference type="SUPFAM" id="SSF46785">
    <property type="entry name" value="Winged helix' DNA-binding domain"/>
    <property type="match status" value="1"/>
</dbReference>
<gene>
    <name evidence="5" type="ORF">A3770_12p66830</name>
    <name evidence="4" type="ORF">CPRI1469_LOCUS525</name>
</gene>
<dbReference type="GO" id="GO:0030163">
    <property type="term" value="P:protein catabolic process"/>
    <property type="evidence" value="ECO:0007669"/>
    <property type="project" value="UniProtKB-ARBA"/>
</dbReference>
<evidence type="ECO:0000313" key="4">
    <source>
        <dbReference type="EMBL" id="CAD9711685.1"/>
    </source>
</evidence>
<dbReference type="PANTHER" id="PTHR10678">
    <property type="entry name" value="26S PROTEASOME NON-ATPASE REGULATORY SUBUNIT 11/COP9 SIGNALOSOME COMPLEX SUBUNIT 2"/>
    <property type="match status" value="1"/>
</dbReference>
<evidence type="ECO:0000313" key="5">
    <source>
        <dbReference type="EMBL" id="QDZ24165.1"/>
    </source>
</evidence>